<reference evidence="2" key="1">
    <citation type="submission" date="2019-12" db="EMBL/GenBank/DDBJ databases">
        <title>High-Quality draft genome sequences of three cyanobacteria isolated from the limestone walls of the Old Cathedral of Coimbra.</title>
        <authorList>
            <person name="Tiago I."/>
            <person name="Soares F."/>
            <person name="Portugal A."/>
        </authorList>
    </citation>
    <scope>NUCLEOTIDE SEQUENCE</scope>
    <source>
        <strain evidence="2">A</strain>
    </source>
</reference>
<dbReference type="InterPro" id="IPR046058">
    <property type="entry name" value="WbuC_cupin"/>
</dbReference>
<accession>A0A8J7ZBH2</accession>
<feature type="domain" description="Cupin fold metalloprotein WbuC cupin" evidence="1">
    <location>
        <begin position="9"/>
        <end position="90"/>
    </location>
</feature>
<evidence type="ECO:0000313" key="3">
    <source>
        <dbReference type="Proteomes" id="UP000646053"/>
    </source>
</evidence>
<protein>
    <submittedName>
        <fullName evidence="2">Cupin fold metalloprotein, WbuC family</fullName>
    </submittedName>
</protein>
<dbReference type="NCBIfam" id="TIGR04366">
    <property type="entry name" value="cupin_WbuC"/>
    <property type="match status" value="1"/>
</dbReference>
<dbReference type="AlphaFoldDB" id="A0A8J7ZBH2"/>
<sequence>MKLPIKRLTQGLLETIAAQARASPRQRQNYNFHDLDDRVQRFLNVLQPGTYVRPHRHRRDSEVNGFEFFLVLQGAIALLILNEQGEVLQIERIVAHGETRGVELAEGTYHTLIALEPDTVMLEIKEGPYDQTADKEFLEQFPSEGTIEAQHWVKTWEASV</sequence>
<dbReference type="SUPFAM" id="SSF51182">
    <property type="entry name" value="RmlC-like cupins"/>
    <property type="match status" value="1"/>
</dbReference>
<evidence type="ECO:0000313" key="2">
    <source>
        <dbReference type="EMBL" id="NDJ18900.1"/>
    </source>
</evidence>
<proteinExistence type="predicted"/>
<dbReference type="InterPro" id="IPR014710">
    <property type="entry name" value="RmlC-like_jellyroll"/>
</dbReference>
<comment type="caution">
    <text evidence="2">The sequence shown here is derived from an EMBL/GenBank/DDBJ whole genome shotgun (WGS) entry which is preliminary data.</text>
</comment>
<evidence type="ECO:0000259" key="1">
    <source>
        <dbReference type="Pfam" id="PF19480"/>
    </source>
</evidence>
<dbReference type="RefSeq" id="WP_162424425.1">
    <property type="nucleotide sequence ID" value="NZ_WVIE01000021.1"/>
</dbReference>
<dbReference type="Gene3D" id="2.60.120.10">
    <property type="entry name" value="Jelly Rolls"/>
    <property type="match status" value="1"/>
</dbReference>
<dbReference type="EMBL" id="WVIE01000021">
    <property type="protein sequence ID" value="NDJ18900.1"/>
    <property type="molecule type" value="Genomic_DNA"/>
</dbReference>
<keyword evidence="3" id="KW-1185">Reference proteome</keyword>
<name>A0A8J7ZBH2_9CYAN</name>
<gene>
    <name evidence="2" type="ORF">GS601_16675</name>
</gene>
<dbReference type="InterPro" id="IPR027565">
    <property type="entry name" value="Cupin_WbuC"/>
</dbReference>
<dbReference type="InterPro" id="IPR011051">
    <property type="entry name" value="RmlC_Cupin_sf"/>
</dbReference>
<dbReference type="Proteomes" id="UP000646053">
    <property type="component" value="Unassembled WGS sequence"/>
</dbReference>
<organism evidence="2 3">
    <name type="scientific">Myxacorys almedinensis A</name>
    <dbReference type="NCBI Taxonomy" id="2690445"/>
    <lineage>
        <taxon>Bacteria</taxon>
        <taxon>Bacillati</taxon>
        <taxon>Cyanobacteriota</taxon>
        <taxon>Cyanophyceae</taxon>
        <taxon>Leptolyngbyales</taxon>
        <taxon>Leptolyngbyaceae</taxon>
        <taxon>Myxacorys</taxon>
        <taxon>Myxacorys almedinensis</taxon>
    </lineage>
</organism>
<dbReference type="CDD" id="cd07005">
    <property type="entry name" value="cupin_WbuC-like"/>
    <property type="match status" value="1"/>
</dbReference>
<dbReference type="Pfam" id="PF19480">
    <property type="entry name" value="DUF6016"/>
    <property type="match status" value="1"/>
</dbReference>